<reference evidence="1" key="1">
    <citation type="journal article" date="2015" name="Nature">
        <title>Complex archaea that bridge the gap between prokaryotes and eukaryotes.</title>
        <authorList>
            <person name="Spang A."/>
            <person name="Saw J.H."/>
            <person name="Jorgensen S.L."/>
            <person name="Zaremba-Niedzwiedzka K."/>
            <person name="Martijn J."/>
            <person name="Lind A.E."/>
            <person name="van Eijk R."/>
            <person name="Schleper C."/>
            <person name="Guy L."/>
            <person name="Ettema T.J."/>
        </authorList>
    </citation>
    <scope>NUCLEOTIDE SEQUENCE</scope>
</reference>
<accession>A0A0F9A0H8</accession>
<gene>
    <name evidence="1" type="ORF">LCGC14_2711660</name>
</gene>
<dbReference type="EMBL" id="LAZR01048594">
    <property type="protein sequence ID" value="KKK91565.1"/>
    <property type="molecule type" value="Genomic_DNA"/>
</dbReference>
<name>A0A0F9A0H8_9ZZZZ</name>
<organism evidence="1">
    <name type="scientific">marine sediment metagenome</name>
    <dbReference type="NCBI Taxonomy" id="412755"/>
    <lineage>
        <taxon>unclassified sequences</taxon>
        <taxon>metagenomes</taxon>
        <taxon>ecological metagenomes</taxon>
    </lineage>
</organism>
<sequence length="72" mass="7925">MSKRIKPLTEVLDGIDTGTELNINQHERGFDMKCAICKSEFPPDELNYQEPGYEGDPVCGPCALINNPSGIN</sequence>
<dbReference type="AlphaFoldDB" id="A0A0F9A0H8"/>
<comment type="caution">
    <text evidence="1">The sequence shown here is derived from an EMBL/GenBank/DDBJ whole genome shotgun (WGS) entry which is preliminary data.</text>
</comment>
<proteinExistence type="predicted"/>
<evidence type="ECO:0000313" key="1">
    <source>
        <dbReference type="EMBL" id="KKK91565.1"/>
    </source>
</evidence>
<protein>
    <submittedName>
        <fullName evidence="1">Uncharacterized protein</fullName>
    </submittedName>
</protein>